<keyword evidence="3" id="KW-1185">Reference proteome</keyword>
<evidence type="ECO:0000259" key="1">
    <source>
        <dbReference type="PROSITE" id="PS50181"/>
    </source>
</evidence>
<feature type="domain" description="F-box" evidence="1">
    <location>
        <begin position="17"/>
        <end position="50"/>
    </location>
</feature>
<dbReference type="OrthoDB" id="5334391at2759"/>
<dbReference type="Pfam" id="PF12937">
    <property type="entry name" value="F-box-like"/>
    <property type="match status" value="1"/>
</dbReference>
<dbReference type="Gene3D" id="1.20.1280.50">
    <property type="match status" value="1"/>
</dbReference>
<dbReference type="InterPro" id="IPR036047">
    <property type="entry name" value="F-box-like_dom_sf"/>
</dbReference>
<proteinExistence type="predicted"/>
<dbReference type="EMBL" id="ML732206">
    <property type="protein sequence ID" value="KAB8074672.1"/>
    <property type="molecule type" value="Genomic_DNA"/>
</dbReference>
<protein>
    <recommendedName>
        <fullName evidence="1">F-box domain-containing protein</fullName>
    </recommendedName>
</protein>
<sequence>MPVGMVHIPAVSQGHRTLGISLLPREIFWMILSYLCPKDIVRCRRVCQSWSQCFGNPANLVPLLKAFFPLAKEVRELYGEDSDSALAAIEGDIYLCKLFDRLASRYDHLSQGKPRSIQKYKLCDDFGISGEREWFQVQPWETHASHLMQRVDCPFPESFWSYEDGLLVYPSADHSCLVLLDLDSDRKFMIPFITTGKVIRRIRLQKRVLVVEWAEPKAFHWLNDSDGVHRHFASSFDVMKATSGWSIKFRNEWKIMFLGHPLSERDRFYSTHSQTHYAIYIWQPNRSLYTADDDAPIESLSVWDISKPSDYRPSLDPTGRLREEGEDNSPSIITRFGFRELGFYSVRQRGHPGVQCLNISEDSQSIDVVENLCIGPADRLVGPTEWTSQVQITSLPIAGEGPCWRRYADQVLPPYRGNDSLQARPLTFAICDEPWYAVISEAYDEQAKVGFCLHLSPITWPFDLKMFMSIRTPSSTKTMKQEEIFELVGKGRICGNERYLVGENGNRELVVYRFDR</sequence>
<dbReference type="PROSITE" id="PS50181">
    <property type="entry name" value="FBOX"/>
    <property type="match status" value="1"/>
</dbReference>
<organism evidence="2 3">
    <name type="scientific">Aspergillus leporis</name>
    <dbReference type="NCBI Taxonomy" id="41062"/>
    <lineage>
        <taxon>Eukaryota</taxon>
        <taxon>Fungi</taxon>
        <taxon>Dikarya</taxon>
        <taxon>Ascomycota</taxon>
        <taxon>Pezizomycotina</taxon>
        <taxon>Eurotiomycetes</taxon>
        <taxon>Eurotiomycetidae</taxon>
        <taxon>Eurotiales</taxon>
        <taxon>Aspergillaceae</taxon>
        <taxon>Aspergillus</taxon>
        <taxon>Aspergillus subgen. Circumdati</taxon>
    </lineage>
</organism>
<evidence type="ECO:0000313" key="3">
    <source>
        <dbReference type="Proteomes" id="UP000326565"/>
    </source>
</evidence>
<dbReference type="SMART" id="SM00256">
    <property type="entry name" value="FBOX"/>
    <property type="match status" value="1"/>
</dbReference>
<dbReference type="AlphaFoldDB" id="A0A5N5X5T2"/>
<dbReference type="Proteomes" id="UP000326565">
    <property type="component" value="Unassembled WGS sequence"/>
</dbReference>
<dbReference type="CDD" id="cd09917">
    <property type="entry name" value="F-box_SF"/>
    <property type="match status" value="1"/>
</dbReference>
<name>A0A5N5X5T2_9EURO</name>
<dbReference type="InterPro" id="IPR001810">
    <property type="entry name" value="F-box_dom"/>
</dbReference>
<evidence type="ECO:0000313" key="2">
    <source>
        <dbReference type="EMBL" id="KAB8074672.1"/>
    </source>
</evidence>
<reference evidence="2 3" key="1">
    <citation type="submission" date="2019-04" db="EMBL/GenBank/DDBJ databases">
        <title>Friends and foes A comparative genomics study of 23 Aspergillus species from section Flavi.</title>
        <authorList>
            <consortium name="DOE Joint Genome Institute"/>
            <person name="Kjaerbolling I."/>
            <person name="Vesth T."/>
            <person name="Frisvad J.C."/>
            <person name="Nybo J.L."/>
            <person name="Theobald S."/>
            <person name="Kildgaard S."/>
            <person name="Isbrandt T."/>
            <person name="Kuo A."/>
            <person name="Sato A."/>
            <person name="Lyhne E.K."/>
            <person name="Kogle M.E."/>
            <person name="Wiebenga A."/>
            <person name="Kun R.S."/>
            <person name="Lubbers R.J."/>
            <person name="Makela M.R."/>
            <person name="Barry K."/>
            <person name="Chovatia M."/>
            <person name="Clum A."/>
            <person name="Daum C."/>
            <person name="Haridas S."/>
            <person name="He G."/>
            <person name="LaButti K."/>
            <person name="Lipzen A."/>
            <person name="Mondo S."/>
            <person name="Riley R."/>
            <person name="Salamov A."/>
            <person name="Simmons B.A."/>
            <person name="Magnuson J.K."/>
            <person name="Henrissat B."/>
            <person name="Mortensen U.H."/>
            <person name="Larsen T.O."/>
            <person name="Devries R.P."/>
            <person name="Grigoriev I.V."/>
            <person name="Machida M."/>
            <person name="Baker S.E."/>
            <person name="Andersen M.R."/>
        </authorList>
    </citation>
    <scope>NUCLEOTIDE SEQUENCE [LARGE SCALE GENOMIC DNA]</scope>
    <source>
        <strain evidence="2 3">CBS 151.66</strain>
    </source>
</reference>
<accession>A0A5N5X5T2</accession>
<gene>
    <name evidence="2" type="ORF">BDV29DRAFT_173343</name>
</gene>
<dbReference type="SUPFAM" id="SSF81383">
    <property type="entry name" value="F-box domain"/>
    <property type="match status" value="1"/>
</dbReference>